<dbReference type="GO" id="GO:0000981">
    <property type="term" value="F:DNA-binding transcription factor activity, RNA polymerase II-specific"/>
    <property type="evidence" value="ECO:0007669"/>
    <property type="project" value="InterPro"/>
</dbReference>
<sequence length="701" mass="79824">MSASEEEQSSHAQETSKGPDVPTDQCANCLRAKISCTYIEPPPKKYITTLEDRITDLDQLFRQVTLWSPQLCLDKKIYKDWIDTIIKGDSVFDEVPDHHQKPRSTALSSLSIPVDYAQGLEALEGFARAIRAGNDIDPCSQSDDESPSAPVVSSSLDSNRFFGKSSSEVLIRDTKKRWIDDERGVERPVLSHRQEEFWTLRPERALEYVQRNHYTFPEPDLSKELLDLYFEHVNLHFPLLHQPSFERSLRDNLQYSNPSFGAVYLLICAIAGWKWFNQVGTGTISYLSLPSLYDLQLHCLTLLFLQSSSAPQAVWGMVGIVLRPAQDIGVHRLRSRTPSAEDELWKRAFWSSSVSIESSARRWGVLVPFKIKKHPDPRKRFKQPPNKPTMMIGFLMLLKLVYILNYCVPGFYTPPKGDEWYGPLPVHEWKSCIVMELDSTLNKWLESVSEHLRWDPNRQNIQHFNIPAMLYTLYHHIQILTHRLFISPRKTSVVPFPSLTICTNAARACARIVDVQWKRNDYGPPPIIQLATFTSGVVLLFSSWVQKGARGGTAATLQDEDDMTLVEHCLEALKASEERWCQAARFWDMLDELSSVGELPDFFVNPSHDEPPRPTTSSIPATSVAEDIGQTTSTPPPYSVHAPRKLPYHSRPPFLPSFLSPSTTLPVRIIMAQHQFLIRLIREIQPSLGIITNFRVDPIPG</sequence>
<organism evidence="3 4">
    <name type="scientific">Cyclocybe aegerita</name>
    <name type="common">Black poplar mushroom</name>
    <name type="synonym">Agrocybe aegerita</name>
    <dbReference type="NCBI Taxonomy" id="1973307"/>
    <lineage>
        <taxon>Eukaryota</taxon>
        <taxon>Fungi</taxon>
        <taxon>Dikarya</taxon>
        <taxon>Basidiomycota</taxon>
        <taxon>Agaricomycotina</taxon>
        <taxon>Agaricomycetes</taxon>
        <taxon>Agaricomycetidae</taxon>
        <taxon>Agaricales</taxon>
        <taxon>Agaricineae</taxon>
        <taxon>Bolbitiaceae</taxon>
        <taxon>Cyclocybe</taxon>
    </lineage>
</organism>
<dbReference type="Gene3D" id="4.10.240.10">
    <property type="entry name" value="Zn(2)-C6 fungal-type DNA-binding domain"/>
    <property type="match status" value="1"/>
</dbReference>
<keyword evidence="1" id="KW-0539">Nucleus</keyword>
<dbReference type="Proteomes" id="UP000467700">
    <property type="component" value="Unassembled WGS sequence"/>
</dbReference>
<accession>A0A8S0WH29</accession>
<evidence type="ECO:0000313" key="3">
    <source>
        <dbReference type="EMBL" id="CAA7269320.1"/>
    </source>
</evidence>
<dbReference type="InterPro" id="IPR036864">
    <property type="entry name" value="Zn2-C6_fun-type_DNA-bd_sf"/>
</dbReference>
<dbReference type="InterPro" id="IPR050987">
    <property type="entry name" value="AtrR-like"/>
</dbReference>
<dbReference type="OrthoDB" id="4456959at2759"/>
<dbReference type="PANTHER" id="PTHR46910:SF38">
    <property type="entry name" value="ZN(2)-C6 FUNGAL-TYPE DOMAIN-CONTAINING PROTEIN"/>
    <property type="match status" value="1"/>
</dbReference>
<keyword evidence="4" id="KW-1185">Reference proteome</keyword>
<feature type="region of interest" description="Disordered" evidence="2">
    <location>
        <begin position="1"/>
        <end position="22"/>
    </location>
</feature>
<name>A0A8S0WH29_CYCAE</name>
<dbReference type="PANTHER" id="PTHR46910">
    <property type="entry name" value="TRANSCRIPTION FACTOR PDR1"/>
    <property type="match status" value="1"/>
</dbReference>
<dbReference type="AlphaFoldDB" id="A0A8S0WH29"/>
<protein>
    <recommendedName>
        <fullName evidence="5">Transcription factor domain-containing protein</fullName>
    </recommendedName>
</protein>
<evidence type="ECO:0000313" key="4">
    <source>
        <dbReference type="Proteomes" id="UP000467700"/>
    </source>
</evidence>
<comment type="caution">
    <text evidence="3">The sequence shown here is derived from an EMBL/GenBank/DDBJ whole genome shotgun (WGS) entry which is preliminary data.</text>
</comment>
<proteinExistence type="predicted"/>
<dbReference type="EMBL" id="CACVBS010000077">
    <property type="protein sequence ID" value="CAA7269320.1"/>
    <property type="molecule type" value="Genomic_DNA"/>
</dbReference>
<dbReference type="GO" id="GO:0008270">
    <property type="term" value="F:zinc ion binding"/>
    <property type="evidence" value="ECO:0007669"/>
    <property type="project" value="InterPro"/>
</dbReference>
<gene>
    <name evidence="3" type="ORF">AAE3_LOCUS11569</name>
</gene>
<evidence type="ECO:0000256" key="2">
    <source>
        <dbReference type="SAM" id="MobiDB-lite"/>
    </source>
</evidence>
<reference evidence="3 4" key="1">
    <citation type="submission" date="2020-01" db="EMBL/GenBank/DDBJ databases">
        <authorList>
            <person name="Gupta K D."/>
        </authorList>
    </citation>
    <scope>NUCLEOTIDE SEQUENCE [LARGE SCALE GENOMIC DNA]</scope>
</reference>
<evidence type="ECO:0008006" key="5">
    <source>
        <dbReference type="Google" id="ProtNLM"/>
    </source>
</evidence>
<evidence type="ECO:0000256" key="1">
    <source>
        <dbReference type="ARBA" id="ARBA00023242"/>
    </source>
</evidence>
<dbReference type="CDD" id="cd12148">
    <property type="entry name" value="fungal_TF_MHR"/>
    <property type="match status" value="1"/>
</dbReference>